<reference evidence="1 2" key="1">
    <citation type="submission" date="2019-09" db="EMBL/GenBank/DDBJ databases">
        <authorList>
            <person name="Ou C."/>
        </authorList>
    </citation>
    <scope>NUCLEOTIDE SEQUENCE [LARGE SCALE GENOMIC DNA]</scope>
    <source>
        <strain evidence="1">S2</strain>
        <tissue evidence="1">Leaf</tissue>
    </source>
</reference>
<evidence type="ECO:0008006" key="3">
    <source>
        <dbReference type="Google" id="ProtNLM"/>
    </source>
</evidence>
<accession>A0A5N5I1E9</accession>
<reference evidence="1 2" key="3">
    <citation type="submission" date="2019-11" db="EMBL/GenBank/DDBJ databases">
        <title>A de novo genome assembly of a pear dwarfing rootstock.</title>
        <authorList>
            <person name="Wang F."/>
            <person name="Wang J."/>
            <person name="Li S."/>
            <person name="Zhang Y."/>
            <person name="Fang M."/>
            <person name="Ma L."/>
            <person name="Zhao Y."/>
            <person name="Jiang S."/>
        </authorList>
    </citation>
    <scope>NUCLEOTIDE SEQUENCE [LARGE SCALE GENOMIC DNA]</scope>
    <source>
        <strain evidence="1">S2</strain>
        <tissue evidence="1">Leaf</tissue>
    </source>
</reference>
<name>A0A5N5I1E9_9ROSA</name>
<comment type="caution">
    <text evidence="1">The sequence shown here is derived from an EMBL/GenBank/DDBJ whole genome shotgun (WGS) entry which is preliminary data.</text>
</comment>
<dbReference type="Proteomes" id="UP000327157">
    <property type="component" value="Chromosome 8"/>
</dbReference>
<dbReference type="Gene3D" id="2.40.50.140">
    <property type="entry name" value="Nucleic acid-binding proteins"/>
    <property type="match status" value="1"/>
</dbReference>
<dbReference type="InterPro" id="IPR012340">
    <property type="entry name" value="NA-bd_OB-fold"/>
</dbReference>
<sequence>MFRINGKHTANSYSSVKTIHESKKNQNQDMQDMEIDNPRHYVIGCIRAVQSLEEKQINQRVAYKCDVHIQNIRNEEAKITLWLDVVHSLFALSLEQLPKPIIVVFTSLRVKLYLLFSIFFEISMKSATTSPFQLPLANEQEILQIGKKVTIEELGYLDPDLYENDMFFRKGSIKQYNTMYEWWYTACPTCAKQMYKDPTSGQLICQTHPNQIPTPR</sequence>
<dbReference type="SUPFAM" id="SSF50249">
    <property type="entry name" value="Nucleic acid-binding proteins"/>
    <property type="match status" value="1"/>
</dbReference>
<dbReference type="EMBL" id="SMOL01000148">
    <property type="protein sequence ID" value="KAB2629474.1"/>
    <property type="molecule type" value="Genomic_DNA"/>
</dbReference>
<evidence type="ECO:0000313" key="1">
    <source>
        <dbReference type="EMBL" id="KAB2629474.1"/>
    </source>
</evidence>
<gene>
    <name evidence="1" type="ORF">D8674_034269</name>
</gene>
<proteinExistence type="predicted"/>
<dbReference type="PANTHER" id="PTHR47165:SF4">
    <property type="entry name" value="OS03G0429900 PROTEIN"/>
    <property type="match status" value="1"/>
</dbReference>
<reference evidence="2" key="2">
    <citation type="submission" date="2019-10" db="EMBL/GenBank/DDBJ databases">
        <title>A de novo genome assembly of a pear dwarfing rootstock.</title>
        <authorList>
            <person name="Wang F."/>
            <person name="Wang J."/>
            <person name="Li S."/>
            <person name="Zhang Y."/>
            <person name="Fang M."/>
            <person name="Ma L."/>
            <person name="Zhao Y."/>
            <person name="Jiang S."/>
        </authorList>
    </citation>
    <scope>NUCLEOTIDE SEQUENCE [LARGE SCALE GENOMIC DNA]</scope>
</reference>
<organism evidence="1 2">
    <name type="scientific">Pyrus ussuriensis x Pyrus communis</name>
    <dbReference type="NCBI Taxonomy" id="2448454"/>
    <lineage>
        <taxon>Eukaryota</taxon>
        <taxon>Viridiplantae</taxon>
        <taxon>Streptophyta</taxon>
        <taxon>Embryophyta</taxon>
        <taxon>Tracheophyta</taxon>
        <taxon>Spermatophyta</taxon>
        <taxon>Magnoliopsida</taxon>
        <taxon>eudicotyledons</taxon>
        <taxon>Gunneridae</taxon>
        <taxon>Pentapetalae</taxon>
        <taxon>rosids</taxon>
        <taxon>fabids</taxon>
        <taxon>Rosales</taxon>
        <taxon>Rosaceae</taxon>
        <taxon>Amygdaloideae</taxon>
        <taxon>Maleae</taxon>
        <taxon>Pyrus</taxon>
    </lineage>
</organism>
<keyword evidence="2" id="KW-1185">Reference proteome</keyword>
<dbReference type="OrthoDB" id="1752136at2759"/>
<evidence type="ECO:0000313" key="2">
    <source>
        <dbReference type="Proteomes" id="UP000327157"/>
    </source>
</evidence>
<dbReference type="PANTHER" id="PTHR47165">
    <property type="entry name" value="OS03G0429900 PROTEIN"/>
    <property type="match status" value="1"/>
</dbReference>
<protein>
    <recommendedName>
        <fullName evidence="3">Replication factor A C-terminal domain-containing protein</fullName>
    </recommendedName>
</protein>
<dbReference type="AlphaFoldDB" id="A0A5N5I1E9"/>